<gene>
    <name evidence="1" type="ORF">BJ983_000932</name>
</gene>
<protein>
    <submittedName>
        <fullName evidence="1">SAM-dependent methyltransferase</fullName>
    </submittedName>
</protein>
<dbReference type="GO" id="GO:0008168">
    <property type="term" value="F:methyltransferase activity"/>
    <property type="evidence" value="ECO:0007669"/>
    <property type="project" value="UniProtKB-KW"/>
</dbReference>
<sequence>MDRIVDDIVSTDDLRVMERPNLARATNYLVGGGANFAADRAAVQTLLAMDPDVGLRFRASRAFVGRAVRAALDTGCDQFLELGSGIPSPGGLHSFVGPADAAVVYVDVDPVAVAHTCELLAAQKEADRTAAVRVDLRDAGRVLDEVRATGLVDLDRPLTVVCNAVLQWIADSDADDLAEVLERYREALAPGSLLVLSVPHPDLLEGAEREEVPPIIEAAVAPLRLRSRSELTAILGRWEVLGPGIVDVVDWPVVSGTEPAGFYAVMCTARD</sequence>
<dbReference type="GO" id="GO:0032259">
    <property type="term" value="P:methylation"/>
    <property type="evidence" value="ECO:0007669"/>
    <property type="project" value="UniProtKB-KW"/>
</dbReference>
<dbReference type="SUPFAM" id="SSF53335">
    <property type="entry name" value="S-adenosyl-L-methionine-dependent methyltransferases"/>
    <property type="match status" value="1"/>
</dbReference>
<dbReference type="EMBL" id="JACCBN010000001">
    <property type="protein sequence ID" value="NYD34830.1"/>
    <property type="molecule type" value="Genomic_DNA"/>
</dbReference>
<proteinExistence type="predicted"/>
<evidence type="ECO:0000313" key="2">
    <source>
        <dbReference type="Proteomes" id="UP000535890"/>
    </source>
</evidence>
<dbReference type="Pfam" id="PF04672">
    <property type="entry name" value="Methyltransf_19"/>
    <property type="match status" value="1"/>
</dbReference>
<keyword evidence="2" id="KW-1185">Reference proteome</keyword>
<dbReference type="AlphaFoldDB" id="A0A7Y9DSY5"/>
<dbReference type="Proteomes" id="UP000535890">
    <property type="component" value="Unassembled WGS sequence"/>
</dbReference>
<reference evidence="1 2" key="1">
    <citation type="submission" date="2020-07" db="EMBL/GenBank/DDBJ databases">
        <title>Sequencing the genomes of 1000 actinobacteria strains.</title>
        <authorList>
            <person name="Klenk H.-P."/>
        </authorList>
    </citation>
    <scope>NUCLEOTIDE SEQUENCE [LARGE SCALE GENOMIC DNA]</scope>
    <source>
        <strain evidence="1 2">DSM 45772</strain>
    </source>
</reference>
<dbReference type="Gene3D" id="3.40.50.150">
    <property type="entry name" value="Vaccinia Virus protein VP39"/>
    <property type="match status" value="1"/>
</dbReference>
<name>A0A7Y9DSY5_9PSEU</name>
<comment type="caution">
    <text evidence="1">The sequence shown here is derived from an EMBL/GenBank/DDBJ whole genome shotgun (WGS) entry which is preliminary data.</text>
</comment>
<accession>A0A7Y9DSY5</accession>
<dbReference type="InterPro" id="IPR006764">
    <property type="entry name" value="SAM_dep_MeTrfase_SAV2177_type"/>
</dbReference>
<dbReference type="CDD" id="cd02440">
    <property type="entry name" value="AdoMet_MTases"/>
    <property type="match status" value="1"/>
</dbReference>
<keyword evidence="1" id="KW-0808">Transferase</keyword>
<dbReference type="InterPro" id="IPR029063">
    <property type="entry name" value="SAM-dependent_MTases_sf"/>
</dbReference>
<organism evidence="1 2">
    <name type="scientific">Actinomycetospora corticicola</name>
    <dbReference type="NCBI Taxonomy" id="663602"/>
    <lineage>
        <taxon>Bacteria</taxon>
        <taxon>Bacillati</taxon>
        <taxon>Actinomycetota</taxon>
        <taxon>Actinomycetes</taxon>
        <taxon>Pseudonocardiales</taxon>
        <taxon>Pseudonocardiaceae</taxon>
        <taxon>Actinomycetospora</taxon>
    </lineage>
</organism>
<evidence type="ECO:0000313" key="1">
    <source>
        <dbReference type="EMBL" id="NYD34830.1"/>
    </source>
</evidence>
<keyword evidence="1" id="KW-0489">Methyltransferase</keyword>
<dbReference type="RefSeq" id="WP_179792744.1">
    <property type="nucleotide sequence ID" value="NZ_BAABHP010000003.1"/>
</dbReference>
<dbReference type="PIRSF" id="PIRSF017393">
    <property type="entry name" value="MTase_SAV2177"/>
    <property type="match status" value="1"/>
</dbReference>